<name>A0A1B1YPQ6_9GAMM</name>
<dbReference type="AlphaFoldDB" id="A0A1B1YPQ6"/>
<dbReference type="KEGG" id="gbi:PG2T_00055"/>
<evidence type="ECO:0000313" key="3">
    <source>
        <dbReference type="EMBL" id="ANX02744.1"/>
    </source>
</evidence>
<feature type="signal peptide" evidence="1">
    <location>
        <begin position="1"/>
        <end position="22"/>
    </location>
</feature>
<proteinExistence type="predicted"/>
<sequence length="178" mass="18649">MKKSLGAMFLTAAVAYAGAASADTIVYYAETGVGGIRQDVDVPLTSPNTRDISIIYDSSLWASITSATLTVLLGDDGGDPPNEYADAVLLEGDDPVVDPLQVTGAATQNYWAIDVADKLLPPDHFTPLAFTLKAVSGDFDYRNAVLTVNFTAVPEPTTTALLGSGLLVAGLVLRRRAS</sequence>
<evidence type="ECO:0000313" key="4">
    <source>
        <dbReference type="Proteomes" id="UP000092952"/>
    </source>
</evidence>
<gene>
    <name evidence="3" type="ORF">PG2T_00055</name>
</gene>
<organism evidence="3 4">
    <name type="scientific">Immundisolibacter cernigliae</name>
    <dbReference type="NCBI Taxonomy" id="1810504"/>
    <lineage>
        <taxon>Bacteria</taxon>
        <taxon>Pseudomonadati</taxon>
        <taxon>Pseudomonadota</taxon>
        <taxon>Gammaproteobacteria</taxon>
        <taxon>Immundisolibacterales</taxon>
        <taxon>Immundisolibacteraceae</taxon>
        <taxon>Immundisolibacter</taxon>
    </lineage>
</organism>
<reference evidence="4" key="1">
    <citation type="submission" date="2016-03" db="EMBL/GenBank/DDBJ databases">
        <title>Complete genome sequence of Solimmundus cernigliae, representing a novel lineage of polycyclic aromatic hydrocarbon degraders within the Gammaproteobacteria.</title>
        <authorList>
            <person name="Singleton D.R."/>
            <person name="Dickey A.N."/>
            <person name="Scholl E.H."/>
            <person name="Wright F.A."/>
            <person name="Aitken M.D."/>
        </authorList>
    </citation>
    <scope>NUCLEOTIDE SEQUENCE [LARGE SCALE GENOMIC DNA]</scope>
    <source>
        <strain evidence="4">TR3.2</strain>
    </source>
</reference>
<feature type="domain" description="Ice-binding protein C-terminal" evidence="2">
    <location>
        <begin position="152"/>
        <end position="176"/>
    </location>
</feature>
<keyword evidence="4" id="KW-1185">Reference proteome</keyword>
<dbReference type="Pfam" id="PF07589">
    <property type="entry name" value="PEP-CTERM"/>
    <property type="match status" value="1"/>
</dbReference>
<accession>A0A1B1YPQ6</accession>
<dbReference type="EMBL" id="CP014671">
    <property type="protein sequence ID" value="ANX02744.1"/>
    <property type="molecule type" value="Genomic_DNA"/>
</dbReference>
<evidence type="ECO:0000259" key="2">
    <source>
        <dbReference type="Pfam" id="PF07589"/>
    </source>
</evidence>
<dbReference type="InParanoid" id="A0A1B1YPQ6"/>
<evidence type="ECO:0000256" key="1">
    <source>
        <dbReference type="SAM" id="SignalP"/>
    </source>
</evidence>
<dbReference type="InterPro" id="IPR013424">
    <property type="entry name" value="Ice-binding_C"/>
</dbReference>
<dbReference type="NCBIfam" id="TIGR02595">
    <property type="entry name" value="PEP_CTERM"/>
    <property type="match status" value="1"/>
</dbReference>
<dbReference type="RefSeq" id="WP_068802259.1">
    <property type="nucleotide sequence ID" value="NZ_CP014671.1"/>
</dbReference>
<dbReference type="Proteomes" id="UP000092952">
    <property type="component" value="Chromosome"/>
</dbReference>
<protein>
    <recommendedName>
        <fullName evidence="2">Ice-binding protein C-terminal domain-containing protein</fullName>
    </recommendedName>
</protein>
<feature type="chain" id="PRO_5008532974" description="Ice-binding protein C-terminal domain-containing protein" evidence="1">
    <location>
        <begin position="23"/>
        <end position="178"/>
    </location>
</feature>
<keyword evidence="1" id="KW-0732">Signal</keyword>